<dbReference type="NCBIfam" id="TIGR03447">
    <property type="entry name" value="mycothiol_MshC"/>
    <property type="match status" value="1"/>
</dbReference>
<comment type="catalytic activity">
    <reaction evidence="9 10">
        <text>1D-myo-inositol 2-amino-2-deoxy-alpha-D-glucopyranoside + L-cysteine + ATP = 1D-myo-inositol 2-(L-cysteinylamino)-2-deoxy-alpha-D-glucopyranoside + AMP + diphosphate + H(+)</text>
        <dbReference type="Rhea" id="RHEA:26176"/>
        <dbReference type="ChEBI" id="CHEBI:15378"/>
        <dbReference type="ChEBI" id="CHEBI:30616"/>
        <dbReference type="ChEBI" id="CHEBI:33019"/>
        <dbReference type="ChEBI" id="CHEBI:35235"/>
        <dbReference type="ChEBI" id="CHEBI:58886"/>
        <dbReference type="ChEBI" id="CHEBI:58887"/>
        <dbReference type="ChEBI" id="CHEBI:456215"/>
        <dbReference type="EC" id="6.3.1.13"/>
    </reaction>
</comment>
<comment type="subunit">
    <text evidence="3 10">Monomer.</text>
</comment>
<feature type="binding site" evidence="10">
    <location>
        <position position="231"/>
    </location>
    <ligand>
        <name>L-cysteinyl-5'-AMP</name>
        <dbReference type="ChEBI" id="CHEBI:144924"/>
    </ligand>
</feature>
<dbReference type="Proteomes" id="UP000588586">
    <property type="component" value="Unassembled WGS sequence"/>
</dbReference>
<dbReference type="SUPFAM" id="SSF52374">
    <property type="entry name" value="Nucleotidylyl transferase"/>
    <property type="match status" value="1"/>
</dbReference>
<evidence type="ECO:0000313" key="13">
    <source>
        <dbReference type="Proteomes" id="UP000588586"/>
    </source>
</evidence>
<comment type="function">
    <text evidence="1 10">Catalyzes the ATP-dependent condensation of GlcN-Ins and L-cysteine to form L-Cys-GlcN-Ins.</text>
</comment>
<evidence type="ECO:0000259" key="11">
    <source>
        <dbReference type="Pfam" id="PF01406"/>
    </source>
</evidence>
<evidence type="ECO:0000256" key="1">
    <source>
        <dbReference type="ARBA" id="ARBA00003679"/>
    </source>
</evidence>
<dbReference type="EMBL" id="JABEPQ010000001">
    <property type="protein sequence ID" value="NNM44922.1"/>
    <property type="molecule type" value="Genomic_DNA"/>
</dbReference>
<dbReference type="GO" id="GO:0006423">
    <property type="term" value="P:cysteinyl-tRNA aminoacylation"/>
    <property type="evidence" value="ECO:0007669"/>
    <property type="project" value="TreeGrafter"/>
</dbReference>
<keyword evidence="13" id="KW-1185">Reference proteome</keyword>
<feature type="binding site" evidence="10">
    <location>
        <position position="58"/>
    </location>
    <ligand>
        <name>L-cysteinyl-5'-AMP</name>
        <dbReference type="ChEBI" id="CHEBI:144924"/>
    </ligand>
</feature>
<dbReference type="FunFam" id="3.40.50.620:FF:000134">
    <property type="entry name" value="L-cysteine:1D-myo-inositol 2-amino-2-deoxy-alpha-D-glucopyranoside ligase"/>
    <property type="match status" value="1"/>
</dbReference>
<evidence type="ECO:0000313" key="12">
    <source>
        <dbReference type="EMBL" id="NNM44922.1"/>
    </source>
</evidence>
<comment type="cofactor">
    <cofactor evidence="10">
        <name>Zn(2+)</name>
        <dbReference type="ChEBI" id="CHEBI:29105"/>
    </cofactor>
    <text evidence="10">Binds 1 zinc ion per subunit.</text>
</comment>
<comment type="caution">
    <text evidence="12">The sequence shown here is derived from an EMBL/GenBank/DDBJ whole genome shotgun (WGS) entry which is preliminary data.</text>
</comment>
<keyword evidence="7 10" id="KW-0862">Zinc</keyword>
<feature type="binding site" evidence="10">
    <location>
        <begin position="253"/>
        <end position="255"/>
    </location>
    <ligand>
        <name>L-cysteinyl-5'-AMP</name>
        <dbReference type="ChEBI" id="CHEBI:144924"/>
    </ligand>
</feature>
<dbReference type="PRINTS" id="PR00983">
    <property type="entry name" value="TRNASYNTHCYS"/>
</dbReference>
<dbReference type="AlphaFoldDB" id="A0A849HC79"/>
<feature type="binding site" evidence="10">
    <location>
        <position position="235"/>
    </location>
    <ligand>
        <name>Zn(2+)</name>
        <dbReference type="ChEBI" id="CHEBI:29105"/>
    </ligand>
</feature>
<keyword evidence="8 10" id="KW-0067">ATP-binding</keyword>
<keyword evidence="6 10" id="KW-0547">Nucleotide-binding</keyword>
<dbReference type="EC" id="6.3.1.13" evidence="10"/>
<dbReference type="InterPro" id="IPR017812">
    <property type="entry name" value="Mycothiol_ligase_MshC"/>
</dbReference>
<reference evidence="12 13" key="1">
    <citation type="submission" date="2020-04" db="EMBL/GenBank/DDBJ databases">
        <title>Knoellia sp. isolate from air conditioner.</title>
        <authorList>
            <person name="Chea S."/>
            <person name="Kim D.-U."/>
        </authorList>
    </citation>
    <scope>NUCLEOTIDE SEQUENCE [LARGE SCALE GENOMIC DNA]</scope>
    <source>
        <strain evidence="12 13">DB2414S</strain>
    </source>
</reference>
<organism evidence="12 13">
    <name type="scientific">Knoellia koreensis</name>
    <dbReference type="NCBI Taxonomy" id="2730921"/>
    <lineage>
        <taxon>Bacteria</taxon>
        <taxon>Bacillati</taxon>
        <taxon>Actinomycetota</taxon>
        <taxon>Actinomycetes</taxon>
        <taxon>Micrococcales</taxon>
        <taxon>Intrasporangiaceae</taxon>
        <taxon>Knoellia</taxon>
    </lineage>
</organism>
<dbReference type="InterPro" id="IPR024909">
    <property type="entry name" value="Cys-tRNA/MSH_ligase"/>
</dbReference>
<evidence type="ECO:0000256" key="3">
    <source>
        <dbReference type="ARBA" id="ARBA00011245"/>
    </source>
</evidence>
<feature type="short sequence motif" description="'KMSKS' region" evidence="10">
    <location>
        <begin position="293"/>
        <end position="297"/>
    </location>
</feature>
<comment type="similarity">
    <text evidence="2 10">Belongs to the class-I aminoacyl-tRNA synthetase family. MshC subfamily.</text>
</comment>
<dbReference type="PANTHER" id="PTHR10890">
    <property type="entry name" value="CYSTEINYL-TRNA SYNTHETASE"/>
    <property type="match status" value="1"/>
</dbReference>
<dbReference type="Gene3D" id="1.20.120.640">
    <property type="entry name" value="Anticodon-binding domain of a subclass of class I aminoacyl-tRNA synthetases"/>
    <property type="match status" value="1"/>
</dbReference>
<protein>
    <recommendedName>
        <fullName evidence="10">L-cysteine:1D-myo-inositol 2-amino-2-deoxy-alpha-D-glucopyranoside ligase</fullName>
        <shortName evidence="10">L-Cys:GlcN-Ins ligase</shortName>
        <ecNumber evidence="10">6.3.1.13</ecNumber>
    </recommendedName>
    <alternativeName>
        <fullName evidence="10">Mycothiol ligase</fullName>
        <shortName evidence="10">MSH ligase</shortName>
    </alternativeName>
</protein>
<evidence type="ECO:0000256" key="8">
    <source>
        <dbReference type="ARBA" id="ARBA00022840"/>
    </source>
</evidence>
<evidence type="ECO:0000256" key="10">
    <source>
        <dbReference type="HAMAP-Rule" id="MF_01697"/>
    </source>
</evidence>
<sequence length="416" mass="45260">MISWPTPFIPSVPGTGRPVELFDTATGEVRALTPGPVARMYVCGITPYDATHMGHAATYVTFDVLGRALRDAGHEVEYVQNVTDVDDPLLERAQRDGVDWEDLATKEISLFREDMTALAVIPPDHYVGVVESVPAIGDVVRRLLEEGAAYAVPTPESSAGDDLYLDVSCDKGFGSVSNWSREQMLEVFPERGGDPNREGKRDALDPLLWRAARDGEPSWSVAGLPDGRPGWHVECTAIALDHLGMAFDVQGGGTDLIFPHHEMSASQAVVVTDERPFARTYAHQAMVGLEGEKMSKSKGNLVLVSKLRADGVDPMAIRLALLDQHYRTEWSWSDELLERAEARLARWRSALSVNTAPSADEVVEKLRERVASDLDTPGALAAVDRWADQTLTRGGDDASAPGVLARALDAILGVRV</sequence>
<evidence type="ECO:0000256" key="5">
    <source>
        <dbReference type="ARBA" id="ARBA00022723"/>
    </source>
</evidence>
<dbReference type="PANTHER" id="PTHR10890:SF3">
    <property type="entry name" value="CYSTEINE--TRNA LIGASE, CYTOPLASMIC"/>
    <property type="match status" value="1"/>
</dbReference>
<evidence type="ECO:0000256" key="7">
    <source>
        <dbReference type="ARBA" id="ARBA00022833"/>
    </source>
</evidence>
<dbReference type="HAMAP" id="MF_01697">
    <property type="entry name" value="MshC"/>
    <property type="match status" value="1"/>
</dbReference>
<dbReference type="Pfam" id="PF01406">
    <property type="entry name" value="tRNA-synt_1e"/>
    <property type="match status" value="1"/>
</dbReference>
<dbReference type="GO" id="GO:0008270">
    <property type="term" value="F:zinc ion binding"/>
    <property type="evidence" value="ECO:0007669"/>
    <property type="project" value="UniProtKB-UniRule"/>
</dbReference>
<dbReference type="CDD" id="cd00672">
    <property type="entry name" value="CysRS_core"/>
    <property type="match status" value="1"/>
</dbReference>
<dbReference type="GO" id="GO:0005829">
    <property type="term" value="C:cytosol"/>
    <property type="evidence" value="ECO:0007669"/>
    <property type="project" value="TreeGrafter"/>
</dbReference>
<keyword evidence="4 10" id="KW-0436">Ligase</keyword>
<dbReference type="GO" id="GO:0035446">
    <property type="term" value="F:cysteine-glucosaminylinositol ligase activity"/>
    <property type="evidence" value="ECO:0007669"/>
    <property type="project" value="UniProtKB-UniRule"/>
</dbReference>
<feature type="binding site" evidence="10">
    <location>
        <begin position="43"/>
        <end position="46"/>
    </location>
    <ligand>
        <name>L-cysteinyl-5'-AMP</name>
        <dbReference type="ChEBI" id="CHEBI:144924"/>
    </ligand>
</feature>
<dbReference type="InterPro" id="IPR014729">
    <property type="entry name" value="Rossmann-like_a/b/a_fold"/>
</dbReference>
<proteinExistence type="inferred from homology"/>
<feature type="short sequence motif" description="'ERGGDP' region" evidence="10">
    <location>
        <begin position="190"/>
        <end position="195"/>
    </location>
</feature>
<dbReference type="Gene3D" id="3.40.50.620">
    <property type="entry name" value="HUPs"/>
    <property type="match status" value="1"/>
</dbReference>
<feature type="short sequence motif" description="'HIGH' region" evidence="10">
    <location>
        <begin position="45"/>
        <end position="55"/>
    </location>
</feature>
<evidence type="ECO:0000256" key="6">
    <source>
        <dbReference type="ARBA" id="ARBA00022741"/>
    </source>
</evidence>
<evidence type="ECO:0000256" key="9">
    <source>
        <dbReference type="ARBA" id="ARBA00048350"/>
    </source>
</evidence>
<evidence type="ECO:0000256" key="4">
    <source>
        <dbReference type="ARBA" id="ARBA00022598"/>
    </source>
</evidence>
<gene>
    <name evidence="10" type="primary">mshC</name>
    <name evidence="12" type="ORF">HJG52_02750</name>
</gene>
<dbReference type="GO" id="GO:0010125">
    <property type="term" value="P:mycothiol biosynthetic process"/>
    <property type="evidence" value="ECO:0007669"/>
    <property type="project" value="UniProtKB-UniRule"/>
</dbReference>
<name>A0A849HC79_9MICO</name>
<feature type="domain" description="tRNA synthetases class I catalytic" evidence="11">
    <location>
        <begin position="39"/>
        <end position="341"/>
    </location>
</feature>
<keyword evidence="5 10" id="KW-0479">Metal-binding</keyword>
<dbReference type="GO" id="GO:0004817">
    <property type="term" value="F:cysteine-tRNA ligase activity"/>
    <property type="evidence" value="ECO:0007669"/>
    <property type="project" value="TreeGrafter"/>
</dbReference>
<feature type="binding site" evidence="10">
    <location>
        <position position="287"/>
    </location>
    <ligand>
        <name>L-cysteinyl-5'-AMP</name>
        <dbReference type="ChEBI" id="CHEBI:144924"/>
    </ligand>
</feature>
<dbReference type="RefSeq" id="WP_171242018.1">
    <property type="nucleotide sequence ID" value="NZ_JABEPQ010000001.1"/>
</dbReference>
<evidence type="ECO:0000256" key="2">
    <source>
        <dbReference type="ARBA" id="ARBA00007723"/>
    </source>
</evidence>
<feature type="binding site" evidence="10">
    <location>
        <position position="43"/>
    </location>
    <ligand>
        <name>Zn(2+)</name>
        <dbReference type="ChEBI" id="CHEBI:29105"/>
    </ligand>
</feature>
<feature type="binding site" evidence="10">
    <location>
        <position position="260"/>
    </location>
    <ligand>
        <name>Zn(2+)</name>
        <dbReference type="ChEBI" id="CHEBI:29105"/>
    </ligand>
</feature>
<dbReference type="InterPro" id="IPR032678">
    <property type="entry name" value="tRNA-synt_1_cat_dom"/>
</dbReference>
<accession>A0A849HC79</accession>
<feature type="binding site" evidence="10">
    <location>
        <begin position="81"/>
        <end position="83"/>
    </location>
    <ligand>
        <name>L-cysteinyl-5'-AMP</name>
        <dbReference type="ChEBI" id="CHEBI:144924"/>
    </ligand>
</feature>
<dbReference type="GO" id="GO:0005524">
    <property type="term" value="F:ATP binding"/>
    <property type="evidence" value="ECO:0007669"/>
    <property type="project" value="UniProtKB-KW"/>
</dbReference>